<reference evidence="1 2" key="1">
    <citation type="submission" date="2018-12" db="EMBL/GenBank/DDBJ databases">
        <authorList>
            <consortium name="Pathogen Informatics"/>
        </authorList>
    </citation>
    <scope>NUCLEOTIDE SEQUENCE [LARGE SCALE GENOMIC DNA]</scope>
    <source>
        <strain evidence="1 2">NCTC12967</strain>
    </source>
</reference>
<evidence type="ECO:0000313" key="1">
    <source>
        <dbReference type="EMBL" id="VEH68973.1"/>
    </source>
</evidence>
<dbReference type="GeneID" id="64405736"/>
<evidence type="ECO:0000313" key="2">
    <source>
        <dbReference type="Proteomes" id="UP000273044"/>
    </source>
</evidence>
<gene>
    <name evidence="1" type="ORF">NCTC12967_00237</name>
</gene>
<proteinExistence type="predicted"/>
<protein>
    <submittedName>
        <fullName evidence="1">Uncharacterized protein</fullName>
    </submittedName>
</protein>
<accession>A0A3S4W566</accession>
<dbReference type="RefSeq" id="WP_061787326.1">
    <property type="nucleotide sequence ID" value="NZ_LR134406.1"/>
</dbReference>
<name>A0A3S4W566_9ACTN</name>
<keyword evidence="2" id="KW-1185">Reference proteome</keyword>
<dbReference type="Proteomes" id="UP000273044">
    <property type="component" value="Chromosome"/>
</dbReference>
<organism evidence="1 2">
    <name type="scientific">Arachnia propionica</name>
    <dbReference type="NCBI Taxonomy" id="1750"/>
    <lineage>
        <taxon>Bacteria</taxon>
        <taxon>Bacillati</taxon>
        <taxon>Actinomycetota</taxon>
        <taxon>Actinomycetes</taxon>
        <taxon>Propionibacteriales</taxon>
        <taxon>Propionibacteriaceae</taxon>
        <taxon>Arachnia</taxon>
    </lineage>
</organism>
<dbReference type="EMBL" id="LR134406">
    <property type="protein sequence ID" value="VEH68973.1"/>
    <property type="molecule type" value="Genomic_DNA"/>
</dbReference>
<dbReference type="AlphaFoldDB" id="A0A3S4W566"/>
<sequence length="423" mass="47252">MRYQLTLRFETPFSVGIGNEALFHTTTQRVIPGATLRGALAALWWRGCDSAADFAALFDDDLLVTQAVPEGAGLRTTSEVTCKYRATTECGEVVYDRALSVASGDAPDVGVCPRCGGPLTAKPGWTDLPDPVRRGRVELEANETAKEGRLYSRDYIGKGTRCIAEIETSADLSWLHDATVRIGQGRSQDRGRARAAVAPLEEKPLTWHDRPVAIHLTSPAIITNEWGAPSLDLEDVERELQRVSGDNLTLCPHPEWVRSELVTGWHGRSNLPKVPDWAFAPGVSFVVDGLTADGWRQLRRCGIGWRRIDGYGQLALTGWEPTNRPPFEVTEQWWDQESAELRKHKSWGEYKSLLRMACINLSDTSEVSEEKTQRNLDLVLAKAPPQFHDKLREILALEPRQLRQLAGLLRSGSKKKSRNKRRK</sequence>